<evidence type="ECO:0000256" key="6">
    <source>
        <dbReference type="ARBA" id="ARBA00023157"/>
    </source>
</evidence>
<keyword evidence="3" id="KW-0560">Oxidoreductase</keyword>
<feature type="domain" description="ShKT" evidence="9">
    <location>
        <begin position="661"/>
        <end position="695"/>
    </location>
</feature>
<dbReference type="GO" id="GO:0006979">
    <property type="term" value="P:response to oxidative stress"/>
    <property type="evidence" value="ECO:0007669"/>
    <property type="project" value="InterPro"/>
</dbReference>
<dbReference type="Gene3D" id="1.10.640.10">
    <property type="entry name" value="Haem peroxidase domain superfamily, animal type"/>
    <property type="match status" value="2"/>
</dbReference>
<evidence type="ECO:0000256" key="7">
    <source>
        <dbReference type="PIRSR" id="PIRSR619791-2"/>
    </source>
</evidence>
<keyword evidence="5" id="KW-0732">Signal</keyword>
<dbReference type="Proteomes" id="UP000035681">
    <property type="component" value="Unplaced"/>
</dbReference>
<name>A0AAF5DLX0_STRER</name>
<sequence>KKYLKIMNCIIWNSQQNKCIGNCCDKNDNCEFWARKNECQRTSEYMLINCPKSCNFCEKQNSSTKEIDKLNFSGCNHVQTRETTRRQAMNAGIFSQVVISRNCGPENVPNNCSQSICYHRQFRSMDGSCNNLKHSLYGAAFTSYVRLQEPLYEDNFNQPVGRRIYRPDVRDVTRFLLVHDKNINSKYNQLAMQWGQFIAHDILANGRHESCRCEMRNADHCQNIYFKFGDPKFGRIPCIRLARTVNKCGTGIFGVPREQMNQATAYIDGSPIYGNNIGNMESLRSRQFLRAQRSNGKEFPPIGITAVGGHALITGDNRADIFSGLSALHTIFVRYHNNIARQLIEINKSWSVDRVFHETRKIVGSVLQVITFKEFLPAILGKKNSDKLIPPYSGYNENVDATISNEFAAAGFRLHGTIAQHYPLIDENYRTIANNDFIQNVETFIREYSTKISFLFRGMIASPLKKAQRINPQITERFFGGTVDISSMNLQRGRDHGLRTYNDYRRLCKLDPVRSFETWADVTDPSVRRKAKELYLDVENIDLFTGATLEEPLEGSVVGPTFACIIAEQFVRIRDGDRFWYENNQLFTPKQINNLNKMSIASVICKTEPEIGRIPKKAFITDRGQKAKRCEEIPQLDLSLWKDAERQSDNMFFINHTPKQCDDKNVFCSIWSSLGECLKSPKYMFLNCPKSCSICDVNSNKQNDIFNKSGCSFIKTSQHSTEAELSDNIFLSFLSQRQCGVETVVKDCSNSMCYHKFFRTLDGSCNNLKHPTWGAGKTRYLRLLPPLYEDNISIPVGTRNIFRPSPRSITRYLLNHDKNVFSNFNQLAMQWGQFISHDILFNGRSDFCSCQTFSNQNCMNVNVAKDDVSKLKKKVLCIPITRSIPVCRNTSFLTPREQMNLNSGYLDGSTIYGSTTVNMNQLRSNHLLKFEANLFGKEFAPESLTKLGESMKLGDGRGTIFVGIASLHTIFLRYHNIIARELKIINSHWTNDRIFQETRKIIGSVIQSISYNEFLPALIGEENLKQLMPRYSKYNDNISPAISNEFSAAAYRLHGMIVSNYPFINNNYQVIGNIKFVQGTNTFTHVLQKGISQLFRGMIATPLRKPQRLNSQVTEELFNGHADLSTINIQRGRDHGLRSYNDYRKFCGLDIVDDFINWKDVSDINIKIRAKELYLKPENIELYVGGLLEEPIPGGIVGPTFACLITEQFQRLRDGDRFFYQNKDIYTEHQINEISKISIASVICSTEPEINKIPLNAFNADKGERAVACSMIPTLNLNHWKNKKIE</sequence>
<feature type="disulfide bond" evidence="8">
    <location>
        <begin position="661"/>
        <end position="695"/>
    </location>
</feature>
<dbReference type="PANTHER" id="PTHR11475:SF22">
    <property type="entry name" value="PEROXIDASE SKPO-1"/>
    <property type="match status" value="1"/>
</dbReference>
<organism evidence="10 11">
    <name type="scientific">Strongyloides stercoralis</name>
    <name type="common">Threadworm</name>
    <dbReference type="NCBI Taxonomy" id="6248"/>
    <lineage>
        <taxon>Eukaryota</taxon>
        <taxon>Metazoa</taxon>
        <taxon>Ecdysozoa</taxon>
        <taxon>Nematoda</taxon>
        <taxon>Chromadorea</taxon>
        <taxon>Rhabditida</taxon>
        <taxon>Tylenchina</taxon>
        <taxon>Panagrolaimomorpha</taxon>
        <taxon>Strongyloidoidea</taxon>
        <taxon>Strongyloididae</taxon>
        <taxon>Strongyloides</taxon>
    </lineage>
</organism>
<dbReference type="InterPro" id="IPR019791">
    <property type="entry name" value="Haem_peroxidase_animal"/>
</dbReference>
<dbReference type="GO" id="GO:0020037">
    <property type="term" value="F:heme binding"/>
    <property type="evidence" value="ECO:0007669"/>
    <property type="project" value="InterPro"/>
</dbReference>
<keyword evidence="4 7" id="KW-0479">Metal-binding</keyword>
<keyword evidence="6 8" id="KW-1015">Disulfide bond</keyword>
<evidence type="ECO:0000256" key="8">
    <source>
        <dbReference type="PROSITE-ProRule" id="PRU01005"/>
    </source>
</evidence>
<keyword evidence="3" id="KW-0575">Peroxidase</keyword>
<dbReference type="PROSITE" id="PS51670">
    <property type="entry name" value="SHKT"/>
    <property type="match status" value="2"/>
</dbReference>
<feature type="disulfide bond" evidence="8">
    <location>
        <begin position="23"/>
        <end position="57"/>
    </location>
</feature>
<keyword evidence="7" id="KW-0349">Heme</keyword>
<dbReference type="GO" id="GO:0046872">
    <property type="term" value="F:metal ion binding"/>
    <property type="evidence" value="ECO:0007669"/>
    <property type="project" value="UniProtKB-KW"/>
</dbReference>
<accession>A0AAF5DLX0</accession>
<evidence type="ECO:0000256" key="4">
    <source>
        <dbReference type="ARBA" id="ARBA00022723"/>
    </source>
</evidence>
<keyword evidence="10" id="KW-1185">Reference proteome</keyword>
<comment type="catalytic activity">
    <reaction evidence="1">
        <text>2 a phenolic donor + H2O2 = 2 a phenolic radical donor + 2 H2O</text>
        <dbReference type="Rhea" id="RHEA:56136"/>
        <dbReference type="ChEBI" id="CHEBI:15377"/>
        <dbReference type="ChEBI" id="CHEBI:16240"/>
        <dbReference type="ChEBI" id="CHEBI:139520"/>
        <dbReference type="ChEBI" id="CHEBI:139521"/>
        <dbReference type="EC" id="1.11.1.7"/>
    </reaction>
</comment>
<dbReference type="PANTHER" id="PTHR11475">
    <property type="entry name" value="OXIDASE/PEROXIDASE"/>
    <property type="match status" value="1"/>
</dbReference>
<dbReference type="GO" id="GO:0005615">
    <property type="term" value="C:extracellular space"/>
    <property type="evidence" value="ECO:0007669"/>
    <property type="project" value="TreeGrafter"/>
</dbReference>
<dbReference type="Pfam" id="PF03098">
    <property type="entry name" value="An_peroxidase"/>
    <property type="match status" value="2"/>
</dbReference>
<proteinExistence type="predicted"/>
<dbReference type="InterPro" id="IPR010255">
    <property type="entry name" value="Haem_peroxidase_sf"/>
</dbReference>
<dbReference type="SMART" id="SM00254">
    <property type="entry name" value="ShKT"/>
    <property type="match status" value="2"/>
</dbReference>
<dbReference type="PRINTS" id="PR00457">
    <property type="entry name" value="ANPEROXIDASE"/>
</dbReference>
<feature type="domain" description="ShKT" evidence="9">
    <location>
        <begin position="23"/>
        <end position="57"/>
    </location>
</feature>
<reference evidence="11" key="1">
    <citation type="submission" date="2024-02" db="UniProtKB">
        <authorList>
            <consortium name="WormBaseParasite"/>
        </authorList>
    </citation>
    <scope>IDENTIFICATION</scope>
</reference>
<dbReference type="SUPFAM" id="SSF48113">
    <property type="entry name" value="Heme-dependent peroxidases"/>
    <property type="match status" value="2"/>
</dbReference>
<dbReference type="GO" id="GO:0140825">
    <property type="term" value="F:lactoperoxidase activity"/>
    <property type="evidence" value="ECO:0007669"/>
    <property type="project" value="UniProtKB-EC"/>
</dbReference>
<evidence type="ECO:0000259" key="9">
    <source>
        <dbReference type="PROSITE" id="PS51670"/>
    </source>
</evidence>
<comment type="caution">
    <text evidence="8">Lacks conserved residue(s) required for the propagation of feature annotation.</text>
</comment>
<keyword evidence="7" id="KW-0408">Iron</keyword>
<evidence type="ECO:0000256" key="5">
    <source>
        <dbReference type="ARBA" id="ARBA00022729"/>
    </source>
</evidence>
<dbReference type="InterPro" id="IPR037120">
    <property type="entry name" value="Haem_peroxidase_sf_animal"/>
</dbReference>
<dbReference type="InterPro" id="IPR003582">
    <property type="entry name" value="ShKT_dom"/>
</dbReference>
<dbReference type="FunFam" id="1.10.640.10:FF:000007">
    <property type="entry name" value="Peroxidase mlt-7"/>
    <property type="match status" value="2"/>
</dbReference>
<dbReference type="EC" id="1.11.1.7" evidence="2"/>
<dbReference type="Pfam" id="PF01549">
    <property type="entry name" value="ShK"/>
    <property type="match status" value="2"/>
</dbReference>
<evidence type="ECO:0000256" key="1">
    <source>
        <dbReference type="ARBA" id="ARBA00000189"/>
    </source>
</evidence>
<evidence type="ECO:0000313" key="10">
    <source>
        <dbReference type="Proteomes" id="UP000035681"/>
    </source>
</evidence>
<dbReference type="CDD" id="cd09823">
    <property type="entry name" value="peroxinectin_like"/>
    <property type="match status" value="1"/>
</dbReference>
<feature type="binding site" description="axial binding residue" evidence="7">
    <location>
        <position position="1054"/>
    </location>
    <ligand>
        <name>heme b</name>
        <dbReference type="ChEBI" id="CHEBI:60344"/>
    </ligand>
    <ligandPart>
        <name>Fe</name>
        <dbReference type="ChEBI" id="CHEBI:18248"/>
    </ligandPart>
</feature>
<dbReference type="WBParaSite" id="TCONS_00015319.p1">
    <property type="protein sequence ID" value="TCONS_00015319.p1"/>
    <property type="gene ID" value="XLOC_009505"/>
</dbReference>
<dbReference type="PROSITE" id="PS50292">
    <property type="entry name" value="PEROXIDASE_3"/>
    <property type="match status" value="2"/>
</dbReference>
<dbReference type="AlphaFoldDB" id="A0AAF5DLX0"/>
<evidence type="ECO:0000256" key="3">
    <source>
        <dbReference type="ARBA" id="ARBA00022559"/>
    </source>
</evidence>
<evidence type="ECO:0000313" key="11">
    <source>
        <dbReference type="WBParaSite" id="TCONS_00015319.p1"/>
    </source>
</evidence>
<evidence type="ECO:0000256" key="2">
    <source>
        <dbReference type="ARBA" id="ARBA00012313"/>
    </source>
</evidence>
<protein>
    <recommendedName>
        <fullName evidence="2">peroxidase</fullName>
        <ecNumber evidence="2">1.11.1.7</ecNumber>
    </recommendedName>
</protein>